<dbReference type="InterPro" id="IPR051405">
    <property type="entry name" value="phD/YefM_antitoxin"/>
</dbReference>
<dbReference type="Pfam" id="PF02604">
    <property type="entry name" value="PhdYeFM_antitox"/>
    <property type="match status" value="1"/>
</dbReference>
<dbReference type="EMBL" id="CP066007">
    <property type="protein sequence ID" value="QQB46834.1"/>
    <property type="molecule type" value="Genomic_DNA"/>
</dbReference>
<protein>
    <recommendedName>
        <fullName evidence="2">Antitoxin</fullName>
    </recommendedName>
</protein>
<dbReference type="OrthoDB" id="9802003at2"/>
<comment type="function">
    <text evidence="2">Antitoxin component of a type II toxin-antitoxin (TA) system.</text>
</comment>
<sequence>MTSLSAGEARANLGRLIDQVNADSEPVTITGPRGNAVLVGEDAWRAIQETLYLQSIPGMSESLRKAREEGIDAAAPYLR</sequence>
<evidence type="ECO:0000313" key="4">
    <source>
        <dbReference type="Proteomes" id="UP000596145"/>
    </source>
</evidence>
<evidence type="ECO:0000256" key="1">
    <source>
        <dbReference type="ARBA" id="ARBA00009981"/>
    </source>
</evidence>
<dbReference type="SUPFAM" id="SSF143120">
    <property type="entry name" value="YefM-like"/>
    <property type="match status" value="1"/>
</dbReference>
<dbReference type="Gene3D" id="1.10.1220.170">
    <property type="match status" value="1"/>
</dbReference>
<dbReference type="AlphaFoldDB" id="A0A7T4EG93"/>
<evidence type="ECO:0000256" key="2">
    <source>
        <dbReference type="RuleBase" id="RU362080"/>
    </source>
</evidence>
<reference evidence="3 4" key="1">
    <citation type="submission" date="2020-12" db="EMBL/GenBank/DDBJ databases">
        <title>FDA dAtabase for Regulatory Grade micrObial Sequences (FDA-ARGOS): Supporting development and validation of Infectious Disease Dx tests.</title>
        <authorList>
            <person name="Sproer C."/>
            <person name="Gronow S."/>
            <person name="Severitt S."/>
            <person name="Schroder I."/>
            <person name="Tallon L."/>
            <person name="Sadzewicz L."/>
            <person name="Zhao X."/>
            <person name="Boylan J."/>
            <person name="Ott S."/>
            <person name="Bowen H."/>
            <person name="Vavikolanu K."/>
            <person name="Mehta A."/>
            <person name="Aluvathingal J."/>
            <person name="Nadendla S."/>
            <person name="Lowell S."/>
            <person name="Myers T."/>
            <person name="Yan Y."/>
            <person name="Sichtig H."/>
        </authorList>
    </citation>
    <scope>NUCLEOTIDE SEQUENCE [LARGE SCALE GENOMIC DNA]</scope>
    <source>
        <strain evidence="3 4">FDAARGOS_1053</strain>
    </source>
</reference>
<evidence type="ECO:0000313" key="3">
    <source>
        <dbReference type="EMBL" id="QQB46834.1"/>
    </source>
</evidence>
<dbReference type="RefSeq" id="WP_084037237.1">
    <property type="nucleotide sequence ID" value="NZ_CP066007.1"/>
</dbReference>
<dbReference type="InterPro" id="IPR006442">
    <property type="entry name" value="Antitoxin_Phd/YefM"/>
</dbReference>
<dbReference type="Gene3D" id="3.40.1620.10">
    <property type="entry name" value="YefM-like domain"/>
    <property type="match status" value="1"/>
</dbReference>
<dbReference type="Proteomes" id="UP000596145">
    <property type="component" value="Chromosome"/>
</dbReference>
<organism evidence="3 4">
    <name type="scientific">Corynebacterium glucuronolyticum</name>
    <dbReference type="NCBI Taxonomy" id="39791"/>
    <lineage>
        <taxon>Bacteria</taxon>
        <taxon>Bacillati</taxon>
        <taxon>Actinomycetota</taxon>
        <taxon>Actinomycetes</taxon>
        <taxon>Mycobacteriales</taxon>
        <taxon>Corynebacteriaceae</taxon>
        <taxon>Corynebacterium</taxon>
    </lineage>
</organism>
<gene>
    <name evidence="3" type="ORF">I6I10_02575</name>
</gene>
<dbReference type="NCBIfam" id="TIGR01552">
    <property type="entry name" value="phd_fam"/>
    <property type="match status" value="1"/>
</dbReference>
<dbReference type="InterPro" id="IPR036165">
    <property type="entry name" value="YefM-like_sf"/>
</dbReference>
<dbReference type="GeneID" id="92758802"/>
<comment type="similarity">
    <text evidence="1 2">Belongs to the phD/YefM antitoxin family.</text>
</comment>
<accession>A0A7T4EG93</accession>
<proteinExistence type="inferred from homology"/>
<dbReference type="PANTHER" id="PTHR33713:SF6">
    <property type="entry name" value="ANTITOXIN YEFM"/>
    <property type="match status" value="1"/>
</dbReference>
<name>A0A7T4EG93_9CORY</name>
<dbReference type="PANTHER" id="PTHR33713">
    <property type="entry name" value="ANTITOXIN YAFN-RELATED"/>
    <property type="match status" value="1"/>
</dbReference>